<dbReference type="GO" id="GO:1902936">
    <property type="term" value="F:phosphatidylinositol bisphosphate binding"/>
    <property type="evidence" value="ECO:0007669"/>
    <property type="project" value="TreeGrafter"/>
</dbReference>
<comment type="caution">
    <text evidence="2">The sequence shown here is derived from an EMBL/GenBank/DDBJ whole genome shotgun (WGS) entry which is preliminary data.</text>
</comment>
<dbReference type="Proteomes" id="UP001329430">
    <property type="component" value="Chromosome 10"/>
</dbReference>
<dbReference type="PRINTS" id="PR00180">
    <property type="entry name" value="CRETINALDHBP"/>
</dbReference>
<reference evidence="2 3" key="1">
    <citation type="journal article" date="2024" name="Insects">
        <title>An Improved Chromosome-Level Genome Assembly of the Firefly Pyrocoelia pectoralis.</title>
        <authorList>
            <person name="Fu X."/>
            <person name="Meyer-Rochow V.B."/>
            <person name="Ballantyne L."/>
            <person name="Zhu X."/>
        </authorList>
    </citation>
    <scope>NUCLEOTIDE SEQUENCE [LARGE SCALE GENOMIC DNA]</scope>
    <source>
        <strain evidence="2">XCY_ONT2</strain>
    </source>
</reference>
<evidence type="ECO:0000313" key="2">
    <source>
        <dbReference type="EMBL" id="KAK5638640.1"/>
    </source>
</evidence>
<dbReference type="PROSITE" id="PS50191">
    <property type="entry name" value="CRAL_TRIO"/>
    <property type="match status" value="1"/>
</dbReference>
<dbReference type="CDD" id="cd00170">
    <property type="entry name" value="SEC14"/>
    <property type="match status" value="1"/>
</dbReference>
<feature type="domain" description="CRAL-TRIO" evidence="1">
    <location>
        <begin position="96"/>
        <end position="244"/>
    </location>
</feature>
<dbReference type="SUPFAM" id="SSF52087">
    <property type="entry name" value="CRAL/TRIO domain"/>
    <property type="match status" value="1"/>
</dbReference>
<protein>
    <recommendedName>
        <fullName evidence="1">CRAL-TRIO domain-containing protein</fullName>
    </recommendedName>
</protein>
<dbReference type="AlphaFoldDB" id="A0AAN7UUZ1"/>
<gene>
    <name evidence="2" type="ORF">RI129_012935</name>
</gene>
<dbReference type="SUPFAM" id="SSF46938">
    <property type="entry name" value="CRAL/TRIO N-terminal domain"/>
    <property type="match status" value="1"/>
</dbReference>
<dbReference type="EMBL" id="JAVRBK010000010">
    <property type="protein sequence ID" value="KAK5638640.1"/>
    <property type="molecule type" value="Genomic_DNA"/>
</dbReference>
<dbReference type="InterPro" id="IPR001251">
    <property type="entry name" value="CRAL-TRIO_dom"/>
</dbReference>
<dbReference type="PANTHER" id="PTHR10174">
    <property type="entry name" value="ALPHA-TOCOPHEROL TRANSFER PROTEIN-RELATED"/>
    <property type="match status" value="1"/>
</dbReference>
<dbReference type="GO" id="GO:0016020">
    <property type="term" value="C:membrane"/>
    <property type="evidence" value="ECO:0007669"/>
    <property type="project" value="TreeGrafter"/>
</dbReference>
<organism evidence="2 3">
    <name type="scientific">Pyrocoelia pectoralis</name>
    <dbReference type="NCBI Taxonomy" id="417401"/>
    <lineage>
        <taxon>Eukaryota</taxon>
        <taxon>Metazoa</taxon>
        <taxon>Ecdysozoa</taxon>
        <taxon>Arthropoda</taxon>
        <taxon>Hexapoda</taxon>
        <taxon>Insecta</taxon>
        <taxon>Pterygota</taxon>
        <taxon>Neoptera</taxon>
        <taxon>Endopterygota</taxon>
        <taxon>Coleoptera</taxon>
        <taxon>Polyphaga</taxon>
        <taxon>Elateriformia</taxon>
        <taxon>Elateroidea</taxon>
        <taxon>Lampyridae</taxon>
        <taxon>Lampyrinae</taxon>
        <taxon>Pyrocoelia</taxon>
    </lineage>
</organism>
<dbReference type="Gene3D" id="3.40.525.10">
    <property type="entry name" value="CRAL-TRIO lipid binding domain"/>
    <property type="match status" value="1"/>
</dbReference>
<dbReference type="PANTHER" id="PTHR10174:SF213">
    <property type="entry name" value="CRAL-TRIO DOMAIN-CONTAINING PROTEIN"/>
    <property type="match status" value="1"/>
</dbReference>
<name>A0AAN7UUZ1_9COLE</name>
<keyword evidence="3" id="KW-1185">Reference proteome</keyword>
<proteinExistence type="predicted"/>
<dbReference type="InterPro" id="IPR036273">
    <property type="entry name" value="CRAL/TRIO_N_dom_sf"/>
</dbReference>
<dbReference type="SMART" id="SM00516">
    <property type="entry name" value="SEC14"/>
    <property type="match status" value="1"/>
</dbReference>
<accession>A0AAN7UUZ1</accession>
<sequence>MPLKYSSVDLEYQKRMELRREDVQMIKEWLGKQPHLPEMEEFEIITILLSCNYSVELTKVTIDNYYTLKSLTPEIFRKRDLKTWVNTLDAVICIPLSTLTPEGYQVVYARLQSLDPNKYVLVDTLKCGEIIIKMKIYEKGAVDGLVFVFDMTGFSLTHIAQLPVMTIRKLIVYMQEACPLKLISLHVINGGARVDKLMTIMRPFIKKELLEMIHIHSNYVETLFNYMPRECMPKDVGGLLGSVQEMQEKVKETVLNNMDFIEEDEKKLADESKRPQKNNKFDDVFGIEGTFRKMELD</sequence>
<dbReference type="Pfam" id="PF00650">
    <property type="entry name" value="CRAL_TRIO"/>
    <property type="match status" value="1"/>
</dbReference>
<evidence type="ECO:0000259" key="1">
    <source>
        <dbReference type="PROSITE" id="PS50191"/>
    </source>
</evidence>
<dbReference type="InterPro" id="IPR036865">
    <property type="entry name" value="CRAL-TRIO_dom_sf"/>
</dbReference>
<evidence type="ECO:0000313" key="3">
    <source>
        <dbReference type="Proteomes" id="UP001329430"/>
    </source>
</evidence>